<sequence length="257" mass="29110">MCPGRVYNTIDHLSRVYAFVVYQTIRLYDGDIRLRHVAETQIPTLYAWLRQLIKSAKWIAREGPEKFIYSLLLPSKQIQRGPDLSHPAEAPNSDIGLMTDIGAGSILNLENVAWYVWLFAETIRRTWLIACTIQTIYPTLQVLWATCPGGVPFTARDGLFSASYAYIWASKGYYTSPLTTTTPTEELETVARTLEIAVLKNRFTTSSARYKRLDVYALPVITTEEEAVVYKDGRFTTLADAGIAVQRYVVRQRAEIA</sequence>
<comment type="caution">
    <text evidence="1">The sequence shown here is derived from an EMBL/GenBank/DDBJ whole genome shotgun (WGS) entry which is preliminary data.</text>
</comment>
<dbReference type="OrthoDB" id="5355161at2759"/>
<organism evidence="1 2">
    <name type="scientific">Cytospora schulzeri</name>
    <dbReference type="NCBI Taxonomy" id="448051"/>
    <lineage>
        <taxon>Eukaryota</taxon>
        <taxon>Fungi</taxon>
        <taxon>Dikarya</taxon>
        <taxon>Ascomycota</taxon>
        <taxon>Pezizomycotina</taxon>
        <taxon>Sordariomycetes</taxon>
        <taxon>Sordariomycetidae</taxon>
        <taxon>Diaporthales</taxon>
        <taxon>Cytosporaceae</taxon>
        <taxon>Cytospora</taxon>
    </lineage>
</organism>
<dbReference type="STRING" id="356882.A0A423VC64"/>
<dbReference type="AlphaFoldDB" id="A0A423VC64"/>
<reference evidence="1 2" key="1">
    <citation type="submission" date="2015-09" db="EMBL/GenBank/DDBJ databases">
        <title>Host preference determinants of Valsa canker pathogens revealed by comparative genomics.</title>
        <authorList>
            <person name="Yin Z."/>
            <person name="Huang L."/>
        </authorList>
    </citation>
    <scope>NUCLEOTIDE SEQUENCE [LARGE SCALE GENOMIC DNA]</scope>
    <source>
        <strain evidence="1 2">03-1</strain>
    </source>
</reference>
<evidence type="ECO:0000313" key="2">
    <source>
        <dbReference type="Proteomes" id="UP000283895"/>
    </source>
</evidence>
<proteinExistence type="predicted"/>
<name>A0A423VC64_9PEZI</name>
<protein>
    <submittedName>
        <fullName evidence="1">Uncharacterized protein</fullName>
    </submittedName>
</protein>
<evidence type="ECO:0000313" key="1">
    <source>
        <dbReference type="EMBL" id="ROV88557.1"/>
    </source>
</evidence>
<accession>A0A423VC64</accession>
<dbReference type="Proteomes" id="UP000283895">
    <property type="component" value="Unassembled WGS sequence"/>
</dbReference>
<gene>
    <name evidence="1" type="ORF">VMCG_10372</name>
</gene>
<keyword evidence="2" id="KW-1185">Reference proteome</keyword>
<dbReference type="EMBL" id="LKEA01000078">
    <property type="protein sequence ID" value="ROV88557.1"/>
    <property type="molecule type" value="Genomic_DNA"/>
</dbReference>